<dbReference type="Gene3D" id="1.10.287.130">
    <property type="match status" value="1"/>
</dbReference>
<evidence type="ECO:0000259" key="9">
    <source>
        <dbReference type="PROSITE" id="PS50109"/>
    </source>
</evidence>
<evidence type="ECO:0000256" key="5">
    <source>
        <dbReference type="ARBA" id="ARBA00022777"/>
    </source>
</evidence>
<feature type="repeat" description="TPR" evidence="7">
    <location>
        <begin position="240"/>
        <end position="273"/>
    </location>
</feature>
<dbReference type="InterPro" id="IPR036890">
    <property type="entry name" value="HATPase_C_sf"/>
</dbReference>
<evidence type="ECO:0000256" key="7">
    <source>
        <dbReference type="PROSITE-ProRule" id="PRU00339"/>
    </source>
</evidence>
<dbReference type="SMART" id="SM00028">
    <property type="entry name" value="TPR"/>
    <property type="match status" value="7"/>
</dbReference>
<dbReference type="PROSITE" id="PS50005">
    <property type="entry name" value="TPR"/>
    <property type="match status" value="1"/>
</dbReference>
<dbReference type="CDD" id="cd00082">
    <property type="entry name" value="HisKA"/>
    <property type="match status" value="1"/>
</dbReference>
<dbReference type="InterPro" id="IPR011990">
    <property type="entry name" value="TPR-like_helical_dom_sf"/>
</dbReference>
<keyword evidence="6" id="KW-0902">Two-component regulatory system</keyword>
<evidence type="ECO:0000313" key="11">
    <source>
        <dbReference type="Proteomes" id="UP001595453"/>
    </source>
</evidence>
<comment type="catalytic activity">
    <reaction evidence="1">
        <text>ATP + protein L-histidine = ADP + protein N-phospho-L-histidine.</text>
        <dbReference type="EC" id="2.7.13.3"/>
    </reaction>
</comment>
<feature type="domain" description="Histidine kinase" evidence="9">
    <location>
        <begin position="527"/>
        <end position="743"/>
    </location>
</feature>
<dbReference type="SMART" id="SM00387">
    <property type="entry name" value="HATPase_c"/>
    <property type="match status" value="1"/>
</dbReference>
<dbReference type="PROSITE" id="PS50293">
    <property type="entry name" value="TPR_REGION"/>
    <property type="match status" value="1"/>
</dbReference>
<evidence type="ECO:0000313" key="10">
    <source>
        <dbReference type="EMBL" id="MFC3030954.1"/>
    </source>
</evidence>
<dbReference type="RefSeq" id="WP_377119683.1">
    <property type="nucleotide sequence ID" value="NZ_JBHRSD010000001.1"/>
</dbReference>
<dbReference type="EC" id="2.7.13.3" evidence="2"/>
<comment type="caution">
    <text evidence="10">The sequence shown here is derived from an EMBL/GenBank/DDBJ whole genome shotgun (WGS) entry which is preliminary data.</text>
</comment>
<dbReference type="PRINTS" id="PR00344">
    <property type="entry name" value="BCTRLSENSOR"/>
</dbReference>
<dbReference type="Pfam" id="PF02518">
    <property type="entry name" value="HATPase_c"/>
    <property type="match status" value="1"/>
</dbReference>
<dbReference type="InterPro" id="IPR003661">
    <property type="entry name" value="HisK_dim/P_dom"/>
</dbReference>
<dbReference type="InterPro" id="IPR004358">
    <property type="entry name" value="Sig_transdc_His_kin-like_C"/>
</dbReference>
<keyword evidence="7" id="KW-0802">TPR repeat</keyword>
<organism evidence="10 11">
    <name type="scientific">Pseudoalteromonas fenneropenaei</name>
    <dbReference type="NCBI Taxonomy" id="1737459"/>
    <lineage>
        <taxon>Bacteria</taxon>
        <taxon>Pseudomonadati</taxon>
        <taxon>Pseudomonadota</taxon>
        <taxon>Gammaproteobacteria</taxon>
        <taxon>Alteromonadales</taxon>
        <taxon>Pseudoalteromonadaceae</taxon>
        <taxon>Pseudoalteromonas</taxon>
    </lineage>
</organism>
<dbReference type="InterPro" id="IPR019734">
    <property type="entry name" value="TPR_rpt"/>
</dbReference>
<keyword evidence="11" id="KW-1185">Reference proteome</keyword>
<reference evidence="11" key="1">
    <citation type="journal article" date="2019" name="Int. J. Syst. Evol. Microbiol.">
        <title>The Global Catalogue of Microorganisms (GCM) 10K type strain sequencing project: providing services to taxonomists for standard genome sequencing and annotation.</title>
        <authorList>
            <consortium name="The Broad Institute Genomics Platform"/>
            <consortium name="The Broad Institute Genome Sequencing Center for Infectious Disease"/>
            <person name="Wu L."/>
            <person name="Ma J."/>
        </authorList>
    </citation>
    <scope>NUCLEOTIDE SEQUENCE [LARGE SCALE GENOMIC DNA]</scope>
    <source>
        <strain evidence="11">KCTC 42730</strain>
    </source>
</reference>
<dbReference type="SUPFAM" id="SSF48452">
    <property type="entry name" value="TPR-like"/>
    <property type="match status" value="3"/>
</dbReference>
<dbReference type="PANTHER" id="PTHR45453:SF1">
    <property type="entry name" value="PHOSPHATE REGULON SENSOR PROTEIN PHOR"/>
    <property type="match status" value="1"/>
</dbReference>
<sequence length="748" mass="84119">MLSLFNHQKIAHCRAWFKAFPFLLLVLALPIRLNAMTLAEAEQRYEQAQALRFTDAQQAIELFRDILAETDGDEFIPLRLTSLESLAFILIDRNQYDSAAEYVSKLETLAIAHSNEHYKVMAPLIAGYVYDRQAQYQQAEAEYRKALAIALQTTQFELVGKAYIQISAVLRRQDNYVQALDVARQSVSALDNYQNTKPYVDALTNLGILQSTLGDYSAALNTLTTSYEISEQLKLGIGISDALYEIGVVYQKMGNYHDALKHFSMAHELDQQYGEQVDFANSAMKIANVAYLIDDYSQSAEYAEKAYGLYRAIDNKVGLANSYAIKGLLAAKQGDFLNAIALSEQSLAIAAEFELDSVLVTSQMRRMDIALMAQDYPSAMQFGEAALAGANRLGDQEDQAKILAKLAGAYQAEQQYQPAYEAYVKATEIRDNLGVRQQNMTLAALQSKAEFMRKQTEIDKLNLDKALKEAKLRENEWQLKAWWFGSAAAILLVALFVYRLRQKRKIAAERAQLLQDVVDRKNRLLADVSHEIRTPLTALYLQIEALQHNISQDVDASYEVINRKLADINRLITDIHQLALADTASLVLNLHDYNFSEVIKLWEREYQQFAHNKGYEWQAKIELPEQVTVIWDIDRIKQVLTNLVANSTFYTDLPGTIALYVGLEHDNVIITLDDSAPGVKDEQLEEIFERLFRVEASRSRQTGGSGLGLAICKSLIAAHQGSITAHHSSLGGLQMRISLPLAAKRLLS</sequence>
<dbReference type="Gene3D" id="1.25.40.10">
    <property type="entry name" value="Tetratricopeptide repeat domain"/>
    <property type="match status" value="3"/>
</dbReference>
<dbReference type="Pfam" id="PF00512">
    <property type="entry name" value="HisKA"/>
    <property type="match status" value="1"/>
</dbReference>
<dbReference type="Proteomes" id="UP001595453">
    <property type="component" value="Unassembled WGS sequence"/>
</dbReference>
<proteinExistence type="predicted"/>
<evidence type="ECO:0000256" key="6">
    <source>
        <dbReference type="ARBA" id="ARBA00023012"/>
    </source>
</evidence>
<dbReference type="Pfam" id="PF13424">
    <property type="entry name" value="TPR_12"/>
    <property type="match status" value="2"/>
</dbReference>
<keyword evidence="3" id="KW-0597">Phosphoprotein</keyword>
<name>A0ABV7CC30_9GAMM</name>
<dbReference type="Pfam" id="PF13181">
    <property type="entry name" value="TPR_8"/>
    <property type="match status" value="1"/>
</dbReference>
<keyword evidence="8" id="KW-0812">Transmembrane</keyword>
<dbReference type="SUPFAM" id="SSF55874">
    <property type="entry name" value="ATPase domain of HSP90 chaperone/DNA topoisomerase II/histidine kinase"/>
    <property type="match status" value="1"/>
</dbReference>
<evidence type="ECO:0000256" key="4">
    <source>
        <dbReference type="ARBA" id="ARBA00022679"/>
    </source>
</evidence>
<protein>
    <recommendedName>
        <fullName evidence="2">histidine kinase</fullName>
        <ecNumber evidence="2">2.7.13.3</ecNumber>
    </recommendedName>
</protein>
<dbReference type="InterPro" id="IPR050351">
    <property type="entry name" value="BphY/WalK/GraS-like"/>
</dbReference>
<evidence type="ECO:0000256" key="1">
    <source>
        <dbReference type="ARBA" id="ARBA00000085"/>
    </source>
</evidence>
<keyword evidence="5" id="KW-0418">Kinase</keyword>
<gene>
    <name evidence="10" type="ORF">ACFOEE_00215</name>
</gene>
<evidence type="ECO:0000256" key="2">
    <source>
        <dbReference type="ARBA" id="ARBA00012438"/>
    </source>
</evidence>
<dbReference type="InterPro" id="IPR036097">
    <property type="entry name" value="HisK_dim/P_sf"/>
</dbReference>
<dbReference type="PANTHER" id="PTHR45453">
    <property type="entry name" value="PHOSPHATE REGULON SENSOR PROTEIN PHOR"/>
    <property type="match status" value="1"/>
</dbReference>
<dbReference type="SUPFAM" id="SSF47384">
    <property type="entry name" value="Homodimeric domain of signal transducing histidine kinase"/>
    <property type="match status" value="1"/>
</dbReference>
<keyword evidence="8" id="KW-1133">Transmembrane helix</keyword>
<evidence type="ECO:0000256" key="8">
    <source>
        <dbReference type="SAM" id="Phobius"/>
    </source>
</evidence>
<keyword evidence="4" id="KW-0808">Transferase</keyword>
<dbReference type="InterPro" id="IPR005467">
    <property type="entry name" value="His_kinase_dom"/>
</dbReference>
<dbReference type="InterPro" id="IPR003594">
    <property type="entry name" value="HATPase_dom"/>
</dbReference>
<dbReference type="EMBL" id="JBHRSD010000001">
    <property type="protein sequence ID" value="MFC3030954.1"/>
    <property type="molecule type" value="Genomic_DNA"/>
</dbReference>
<dbReference type="PROSITE" id="PS50109">
    <property type="entry name" value="HIS_KIN"/>
    <property type="match status" value="1"/>
</dbReference>
<dbReference type="Gene3D" id="3.30.565.10">
    <property type="entry name" value="Histidine kinase-like ATPase, C-terminal domain"/>
    <property type="match status" value="1"/>
</dbReference>
<feature type="transmembrane region" description="Helical" evidence="8">
    <location>
        <begin position="481"/>
        <end position="500"/>
    </location>
</feature>
<evidence type="ECO:0000256" key="3">
    <source>
        <dbReference type="ARBA" id="ARBA00022553"/>
    </source>
</evidence>
<accession>A0ABV7CC30</accession>
<dbReference type="SMART" id="SM00388">
    <property type="entry name" value="HisKA"/>
    <property type="match status" value="1"/>
</dbReference>
<keyword evidence="8" id="KW-0472">Membrane</keyword>